<dbReference type="GO" id="GO:0030655">
    <property type="term" value="P:beta-lactam antibiotic catabolic process"/>
    <property type="evidence" value="ECO:0007669"/>
    <property type="project" value="InterPro"/>
</dbReference>
<feature type="transmembrane region" description="Helical" evidence="1">
    <location>
        <begin position="12"/>
        <end position="33"/>
    </location>
</feature>
<name>I1D7H2_9PSEU</name>
<dbReference type="GO" id="GO:0008800">
    <property type="term" value="F:beta-lactamase activity"/>
    <property type="evidence" value="ECO:0007669"/>
    <property type="project" value="InterPro"/>
</dbReference>
<dbReference type="OrthoDB" id="4981298at2"/>
<feature type="domain" description="Beta-lactamase class A catalytic" evidence="2">
    <location>
        <begin position="116"/>
        <end position="252"/>
    </location>
</feature>
<dbReference type="SUPFAM" id="SSF56601">
    <property type="entry name" value="beta-lactamase/transpeptidase-like"/>
    <property type="match status" value="1"/>
</dbReference>
<dbReference type="InterPro" id="IPR012338">
    <property type="entry name" value="Beta-lactam/transpept-like"/>
</dbReference>
<dbReference type="RefSeq" id="WP_005466747.1">
    <property type="nucleotide sequence ID" value="NZ_CM001484.1"/>
</dbReference>
<proteinExistence type="predicted"/>
<reference evidence="4" key="2">
    <citation type="submission" date="2012-01" db="EMBL/GenBank/DDBJ databases">
        <title>Noncontiguous Finished sequence of chromosome of Saccharomonospora glauca K62.</title>
        <authorList>
            <consortium name="US DOE Joint Genome Institute"/>
            <person name="Lucas S."/>
            <person name="Han J."/>
            <person name="Lapidus A."/>
            <person name="Cheng J.-F."/>
            <person name="Goodwin L."/>
            <person name="Pitluck S."/>
            <person name="Peters L."/>
            <person name="Mikhailova N."/>
            <person name="Held B."/>
            <person name="Detter J.C."/>
            <person name="Han C."/>
            <person name="Tapia R."/>
            <person name="Land M."/>
            <person name="Hauser L."/>
            <person name="Kyrpides N."/>
            <person name="Ivanova N."/>
            <person name="Pagani I."/>
            <person name="Brambilla E.-M."/>
            <person name="Klenk H.-P."/>
            <person name="Woyke T."/>
        </authorList>
    </citation>
    <scope>NUCLEOTIDE SEQUENCE [LARGE SCALE GENOMIC DNA]</scope>
    <source>
        <strain evidence="4">K62</strain>
    </source>
</reference>
<keyword evidence="1" id="KW-0472">Membrane</keyword>
<keyword evidence="4" id="KW-1185">Reference proteome</keyword>
<keyword evidence="1" id="KW-0812">Transmembrane</keyword>
<dbReference type="Pfam" id="PF13354">
    <property type="entry name" value="Beta-lactamase2"/>
    <property type="match status" value="1"/>
</dbReference>
<evidence type="ECO:0000313" key="4">
    <source>
        <dbReference type="Proteomes" id="UP000005087"/>
    </source>
</evidence>
<dbReference type="Proteomes" id="UP000005087">
    <property type="component" value="Chromosome"/>
</dbReference>
<sequence length="299" mass="32385">MSANSSRNRRALGVVAAALIGFVTGIIVAILGARMAPAVFEENTREAADTSDHFPQPPAQLLDHEFDDVGVVVFDRTRSRITVAYNAEEQFTSASLVKLLIAFDALERGASESDVHVMIAESHDAIAGQLWVEGDGPALVTEWANRLGLDGTEAPEEWGKWGDTLTTAADMVKVYRYLLEEAPPRTREVVLAALRASTPYGNDGFYQRFGIPDAAGGLPVAVKQGWACCTDERVLHTSGLVGDDDRYIVAVLSRTSREVDNETVSRNLTSYVARVLDAAGVDRESPLPTRIPVRPPNHG</sequence>
<organism evidence="3 4">
    <name type="scientific">Saccharomonospora glauca K62</name>
    <dbReference type="NCBI Taxonomy" id="928724"/>
    <lineage>
        <taxon>Bacteria</taxon>
        <taxon>Bacillati</taxon>
        <taxon>Actinomycetota</taxon>
        <taxon>Actinomycetes</taxon>
        <taxon>Pseudonocardiales</taxon>
        <taxon>Pseudonocardiaceae</taxon>
        <taxon>Saccharomonospora</taxon>
    </lineage>
</organism>
<reference evidence="3 4" key="1">
    <citation type="submission" date="2011-09" db="EMBL/GenBank/DDBJ databases">
        <authorList>
            <consortium name="US DOE Joint Genome Institute (JGI-PGF)"/>
            <person name="Lucas S."/>
            <person name="Han J."/>
            <person name="Lapidus A."/>
            <person name="Cheng J.-F."/>
            <person name="Goodwin L."/>
            <person name="Pitluck S."/>
            <person name="Peters L."/>
            <person name="Land M.L."/>
            <person name="Hauser L."/>
            <person name="Brambilla E."/>
            <person name="Klenk H.-P."/>
            <person name="Woyke T.J."/>
        </authorList>
    </citation>
    <scope>NUCLEOTIDE SEQUENCE [LARGE SCALE GENOMIC DNA]</scope>
    <source>
        <strain evidence="3 4">K62</strain>
    </source>
</reference>
<dbReference type="eggNOG" id="COG1686">
    <property type="taxonomic scope" value="Bacteria"/>
</dbReference>
<accession>I1D7H2</accession>
<evidence type="ECO:0000256" key="1">
    <source>
        <dbReference type="SAM" id="Phobius"/>
    </source>
</evidence>
<dbReference type="AlphaFoldDB" id="I1D7H2"/>
<dbReference type="STRING" id="928724.SacglDRAFT_04057"/>
<dbReference type="HOGENOM" id="CLU_064092_0_0_11"/>
<keyword evidence="1" id="KW-1133">Transmembrane helix</keyword>
<gene>
    <name evidence="3" type="ORF">SacglDRAFT_04057</name>
</gene>
<dbReference type="EMBL" id="CM001484">
    <property type="protein sequence ID" value="EIF00897.1"/>
    <property type="molecule type" value="Genomic_DNA"/>
</dbReference>
<dbReference type="InterPro" id="IPR045155">
    <property type="entry name" value="Beta-lactam_cat"/>
</dbReference>
<dbReference type="Gene3D" id="3.40.710.10">
    <property type="entry name" value="DD-peptidase/beta-lactamase superfamily"/>
    <property type="match status" value="1"/>
</dbReference>
<evidence type="ECO:0000313" key="3">
    <source>
        <dbReference type="EMBL" id="EIF00897.1"/>
    </source>
</evidence>
<evidence type="ECO:0000259" key="2">
    <source>
        <dbReference type="Pfam" id="PF13354"/>
    </source>
</evidence>
<protein>
    <recommendedName>
        <fullName evidence="2">Beta-lactamase class A catalytic domain-containing protein</fullName>
    </recommendedName>
</protein>